<protein>
    <submittedName>
        <fullName evidence="3">Uncharacterized protein</fullName>
    </submittedName>
</protein>
<dbReference type="RefSeq" id="WP_240486899.1">
    <property type="nucleotide sequence ID" value="NZ_JMCB01000011.1"/>
</dbReference>
<evidence type="ECO:0000313" key="3">
    <source>
        <dbReference type="EMBL" id="KFE66019.1"/>
    </source>
</evidence>
<evidence type="ECO:0000313" key="4">
    <source>
        <dbReference type="Proteomes" id="UP000028725"/>
    </source>
</evidence>
<dbReference type="CDD" id="cd15482">
    <property type="entry name" value="Sialidase_non-viral"/>
    <property type="match status" value="1"/>
</dbReference>
<feature type="signal peptide" evidence="2">
    <location>
        <begin position="1"/>
        <end position="28"/>
    </location>
</feature>
<comment type="caution">
    <text evidence="3">The sequence shown here is derived from an EMBL/GenBank/DDBJ whole genome shotgun (WGS) entry which is preliminary data.</text>
</comment>
<dbReference type="AlphaFoldDB" id="A0A085WEA6"/>
<dbReference type="InterPro" id="IPR015943">
    <property type="entry name" value="WD40/YVTN_repeat-like_dom_sf"/>
</dbReference>
<organism evidence="3 4">
    <name type="scientific">Hyalangium minutum</name>
    <dbReference type="NCBI Taxonomy" id="394096"/>
    <lineage>
        <taxon>Bacteria</taxon>
        <taxon>Pseudomonadati</taxon>
        <taxon>Myxococcota</taxon>
        <taxon>Myxococcia</taxon>
        <taxon>Myxococcales</taxon>
        <taxon>Cystobacterineae</taxon>
        <taxon>Archangiaceae</taxon>
        <taxon>Hyalangium</taxon>
    </lineage>
</organism>
<dbReference type="STRING" id="394096.DB31_1084"/>
<feature type="region of interest" description="Disordered" evidence="1">
    <location>
        <begin position="379"/>
        <end position="409"/>
    </location>
</feature>
<feature type="chain" id="PRO_5001799464" evidence="2">
    <location>
        <begin position="29"/>
        <end position="447"/>
    </location>
</feature>
<proteinExistence type="predicted"/>
<reference evidence="3 4" key="1">
    <citation type="submission" date="2014-04" db="EMBL/GenBank/DDBJ databases">
        <title>Genome assembly of Hyalangium minutum DSM 14724.</title>
        <authorList>
            <person name="Sharma G."/>
            <person name="Subramanian S."/>
        </authorList>
    </citation>
    <scope>NUCLEOTIDE SEQUENCE [LARGE SCALE GENOMIC DNA]</scope>
    <source>
        <strain evidence="3 4">DSM 14724</strain>
    </source>
</reference>
<keyword evidence="4" id="KW-1185">Reference proteome</keyword>
<name>A0A085WEA6_9BACT</name>
<evidence type="ECO:0000256" key="1">
    <source>
        <dbReference type="SAM" id="MobiDB-lite"/>
    </source>
</evidence>
<sequence length="447" mass="48364">MLKPLPSSCWRLLLVLLALRAAPSLAHAGLPETSNLSLRRGSQDDFISGTTFGAVITRDRGQTWRWICPEGMGSGAWRPERFFWLSGGELIAATGNPLIRSSDAGCTWASHPFFKDTWVTNLDVHPTDERIMFATTGKPSVANGIYRSEDAGATWTPALSPRPEDRYSSLRIAPSDGRRIYASGQDSTGAMFIARSDDAGQTWTRLPQPLPQLQRAYDLILLLVSETSPDILWARVSATEDNMGYSYLLKSTDGGATFTPAMKTVDVIVNAEASADGRTVWVSTPVHMYRGREGEEFIELPLPNGNACALRVGDTLYGCGSSWVHDWALARSFDEATTWEPVFNLNGIQGAHQCPVGTTVQQLCPTRWPQLAAILGAPTYSDGGVDSPPDAGTAEPPADPPSDEKCGCGSTAGAFPSALLFLTLALGRHSRRTQPGVTDHDHETTRS</sequence>
<evidence type="ECO:0000256" key="2">
    <source>
        <dbReference type="SAM" id="SignalP"/>
    </source>
</evidence>
<accession>A0A085WEA6</accession>
<dbReference type="EMBL" id="JMCB01000011">
    <property type="protein sequence ID" value="KFE66019.1"/>
    <property type="molecule type" value="Genomic_DNA"/>
</dbReference>
<dbReference type="Proteomes" id="UP000028725">
    <property type="component" value="Unassembled WGS sequence"/>
</dbReference>
<keyword evidence="2" id="KW-0732">Signal</keyword>
<dbReference type="Gene3D" id="2.130.10.10">
    <property type="entry name" value="YVTN repeat-like/Quinoprotein amine dehydrogenase"/>
    <property type="match status" value="2"/>
</dbReference>
<dbReference type="SUPFAM" id="SSF110296">
    <property type="entry name" value="Oligoxyloglucan reducing end-specific cellobiohydrolase"/>
    <property type="match status" value="1"/>
</dbReference>
<gene>
    <name evidence="3" type="ORF">DB31_1084</name>
</gene>